<comment type="caution">
    <text evidence="5">The sequence shown here is derived from an EMBL/GenBank/DDBJ whole genome shotgun (WGS) entry which is preliminary data.</text>
</comment>
<sequence length="641" mass="70369">MLGLAAGNEKTEAVLKQQLKKLLGDFLEIQSCALDMDPDPDCLSRADMIVFSSDSVRREWESFPERRHPHTITGIRTIDPEAITDLLQLPAGKVLLVNEDRQSISETAESMYQLGLTHLTPVPVETGRLYYPGIQTAVTPGEAALCPTSVPHILDIGVRPFSMKTLLDIVDFFQLPLAAPISERYLQTIVGLQRSLLEKEEQTKNLSAHYHELLDQVDDAILAVDHSGVITAANEPMAAFCGMLEESILHQKASDILSGTPVGQFLLSDDVRRPSASRGEEFVLYKTRTASSGTIITVKSVETAFEVEETAKRAYQDGLRAQYTLDDIIARDPAMVQAKEAARRMAGSSYPVQIQGETGVGKELFAHAVHHNSPVWQGPFFAVNAGAMTESLLLSELFGYEEGTFTGAQKGGRRGLFELASGGTLFLDEIGDLSPSVQGQLLRVLQEGEIRRVGGSRNIPVDVRIITATNKVLKEEVDTGRFRADLFYRLQVLPLKVPPLRERKQDIPLLVEAFLPEGRSVDAEALKILTACHWPGNIRELKSCLAYAATLSSGVISPQDLPDTVSRAPDVSGLTTDDTDILHVLSDGKHKSLKQLEQDLPQLTLQQIRLRIHQLHEQGLVQKGRGRLGSQITQSGLKSVT</sequence>
<feature type="domain" description="PAS" evidence="4">
    <location>
        <begin position="206"/>
        <end position="270"/>
    </location>
</feature>
<keyword evidence="6" id="KW-1185">Reference proteome</keyword>
<reference evidence="5 6" key="1">
    <citation type="submission" date="2018-03" db="EMBL/GenBank/DDBJ databases">
        <title>Alkalicoccus saliphilus sp. nov., isolated from a mineral pool.</title>
        <authorList>
            <person name="Zhao B."/>
        </authorList>
    </citation>
    <scope>NUCLEOTIDE SEQUENCE [LARGE SCALE GENOMIC DNA]</scope>
    <source>
        <strain evidence="5 6">6AG</strain>
    </source>
</reference>
<dbReference type="InterPro" id="IPR002078">
    <property type="entry name" value="Sigma_54_int"/>
</dbReference>
<dbReference type="Gene3D" id="3.30.450.20">
    <property type="entry name" value="PAS domain"/>
    <property type="match status" value="1"/>
</dbReference>
<dbReference type="Pfam" id="PF00158">
    <property type="entry name" value="Sigma54_activat"/>
    <property type="match status" value="1"/>
</dbReference>
<feature type="domain" description="Sigma-54 factor interaction" evidence="3">
    <location>
        <begin position="328"/>
        <end position="550"/>
    </location>
</feature>
<evidence type="ECO:0000256" key="1">
    <source>
        <dbReference type="ARBA" id="ARBA00022741"/>
    </source>
</evidence>
<dbReference type="InterPro" id="IPR035965">
    <property type="entry name" value="PAS-like_dom_sf"/>
</dbReference>
<dbReference type="SUPFAM" id="SSF55785">
    <property type="entry name" value="PYP-like sensor domain (PAS domain)"/>
    <property type="match status" value="1"/>
</dbReference>
<dbReference type="PROSITE" id="PS50045">
    <property type="entry name" value="SIGMA54_INTERACT_4"/>
    <property type="match status" value="1"/>
</dbReference>
<evidence type="ECO:0000256" key="2">
    <source>
        <dbReference type="ARBA" id="ARBA00022840"/>
    </source>
</evidence>
<dbReference type="PANTHER" id="PTHR32071:SF57">
    <property type="entry name" value="C4-DICARBOXYLATE TRANSPORT TRANSCRIPTIONAL REGULATORY PROTEIN DCTD"/>
    <property type="match status" value="1"/>
</dbReference>
<dbReference type="PROSITE" id="PS50112">
    <property type="entry name" value="PAS"/>
    <property type="match status" value="1"/>
</dbReference>
<dbReference type="Pfam" id="PF25601">
    <property type="entry name" value="AAA_lid_14"/>
    <property type="match status" value="1"/>
</dbReference>
<evidence type="ECO:0000259" key="4">
    <source>
        <dbReference type="PROSITE" id="PS50112"/>
    </source>
</evidence>
<dbReference type="InterPro" id="IPR027417">
    <property type="entry name" value="P-loop_NTPase"/>
</dbReference>
<name>A0A2T4U2N2_9BACI</name>
<proteinExistence type="predicted"/>
<keyword evidence="2" id="KW-0067">ATP-binding</keyword>
<dbReference type="InterPro" id="IPR025943">
    <property type="entry name" value="Sigma_54_int_dom_ATP-bd_2"/>
</dbReference>
<organism evidence="5 6">
    <name type="scientific">Alkalicoccus saliphilus</name>
    <dbReference type="NCBI Taxonomy" id="200989"/>
    <lineage>
        <taxon>Bacteria</taxon>
        <taxon>Bacillati</taxon>
        <taxon>Bacillota</taxon>
        <taxon>Bacilli</taxon>
        <taxon>Bacillales</taxon>
        <taxon>Bacillaceae</taxon>
        <taxon>Alkalicoccus</taxon>
    </lineage>
</organism>
<dbReference type="Proteomes" id="UP000240509">
    <property type="component" value="Unassembled WGS sequence"/>
</dbReference>
<keyword evidence="1" id="KW-0547">Nucleotide-binding</keyword>
<dbReference type="OrthoDB" id="9803970at2"/>
<evidence type="ECO:0000313" key="5">
    <source>
        <dbReference type="EMBL" id="PTL37661.1"/>
    </source>
</evidence>
<dbReference type="InterPro" id="IPR058031">
    <property type="entry name" value="AAA_lid_NorR"/>
</dbReference>
<dbReference type="FunFam" id="3.40.50.300:FF:000006">
    <property type="entry name" value="DNA-binding transcriptional regulator NtrC"/>
    <property type="match status" value="1"/>
</dbReference>
<gene>
    <name evidence="5" type="ORF">C6Y45_15475</name>
</gene>
<dbReference type="InterPro" id="IPR000014">
    <property type="entry name" value="PAS"/>
</dbReference>
<dbReference type="EMBL" id="PZJJ01000039">
    <property type="protein sequence ID" value="PTL37661.1"/>
    <property type="molecule type" value="Genomic_DNA"/>
</dbReference>
<dbReference type="InterPro" id="IPR003593">
    <property type="entry name" value="AAA+_ATPase"/>
</dbReference>
<dbReference type="InterPro" id="IPR013767">
    <property type="entry name" value="PAS_fold"/>
</dbReference>
<dbReference type="RefSeq" id="WP_107586124.1">
    <property type="nucleotide sequence ID" value="NZ_PZJJ01000039.1"/>
</dbReference>
<dbReference type="AlphaFoldDB" id="A0A2T4U2N2"/>
<dbReference type="GO" id="GO:0006355">
    <property type="term" value="P:regulation of DNA-templated transcription"/>
    <property type="evidence" value="ECO:0007669"/>
    <property type="project" value="InterPro"/>
</dbReference>
<accession>A0A2T4U2N2</accession>
<dbReference type="SUPFAM" id="SSF52540">
    <property type="entry name" value="P-loop containing nucleoside triphosphate hydrolases"/>
    <property type="match status" value="1"/>
</dbReference>
<dbReference type="Pfam" id="PF00989">
    <property type="entry name" value="PAS"/>
    <property type="match status" value="1"/>
</dbReference>
<dbReference type="PANTHER" id="PTHR32071">
    <property type="entry name" value="TRANSCRIPTIONAL REGULATORY PROTEIN"/>
    <property type="match status" value="1"/>
</dbReference>
<dbReference type="Gene3D" id="1.10.8.60">
    <property type="match status" value="1"/>
</dbReference>
<dbReference type="CDD" id="cd00009">
    <property type="entry name" value="AAA"/>
    <property type="match status" value="1"/>
</dbReference>
<protein>
    <submittedName>
        <fullName evidence="5">Fis family transcriptional regulator</fullName>
    </submittedName>
</protein>
<evidence type="ECO:0000313" key="6">
    <source>
        <dbReference type="Proteomes" id="UP000240509"/>
    </source>
</evidence>
<dbReference type="SMART" id="SM00382">
    <property type="entry name" value="AAA"/>
    <property type="match status" value="1"/>
</dbReference>
<dbReference type="GO" id="GO:0005524">
    <property type="term" value="F:ATP binding"/>
    <property type="evidence" value="ECO:0007669"/>
    <property type="project" value="UniProtKB-KW"/>
</dbReference>
<dbReference type="Gene3D" id="3.40.50.300">
    <property type="entry name" value="P-loop containing nucleotide triphosphate hydrolases"/>
    <property type="match status" value="1"/>
</dbReference>
<dbReference type="PROSITE" id="PS00676">
    <property type="entry name" value="SIGMA54_INTERACT_2"/>
    <property type="match status" value="1"/>
</dbReference>
<evidence type="ECO:0000259" key="3">
    <source>
        <dbReference type="PROSITE" id="PS50045"/>
    </source>
</evidence>